<proteinExistence type="predicted"/>
<dbReference type="InterPro" id="IPR043502">
    <property type="entry name" value="DNA/RNA_pol_sf"/>
</dbReference>
<dbReference type="InterPro" id="IPR008042">
    <property type="entry name" value="Retrotrans_Pao"/>
</dbReference>
<evidence type="ECO:0008006" key="3">
    <source>
        <dbReference type="Google" id="ProtNLM"/>
    </source>
</evidence>
<keyword evidence="2" id="KW-1185">Reference proteome</keyword>
<dbReference type="GO" id="GO:0071897">
    <property type="term" value="P:DNA biosynthetic process"/>
    <property type="evidence" value="ECO:0007669"/>
    <property type="project" value="UniProtKB-ARBA"/>
</dbReference>
<dbReference type="PANTHER" id="PTHR47331">
    <property type="entry name" value="PHD-TYPE DOMAIN-CONTAINING PROTEIN"/>
    <property type="match status" value="1"/>
</dbReference>
<name>A0A0J7MYK0_LASNI</name>
<accession>A0A0J7MYK0</accession>
<dbReference type="STRING" id="67767.A0A0J7MYK0"/>
<reference evidence="1 2" key="1">
    <citation type="submission" date="2015-04" db="EMBL/GenBank/DDBJ databases">
        <title>Lasius niger genome sequencing.</title>
        <authorList>
            <person name="Konorov E.A."/>
            <person name="Nikitin M.A."/>
            <person name="Kirill M.V."/>
            <person name="Chang P."/>
        </authorList>
    </citation>
    <scope>NUCLEOTIDE SEQUENCE [LARGE SCALE GENOMIC DNA]</scope>
    <source>
        <tissue evidence="1">Whole</tissue>
    </source>
</reference>
<gene>
    <name evidence="1" type="ORF">RF55_15882</name>
</gene>
<dbReference type="PaxDb" id="67767-A0A0J7MYK0"/>
<organism evidence="1 2">
    <name type="scientific">Lasius niger</name>
    <name type="common">Black garden ant</name>
    <dbReference type="NCBI Taxonomy" id="67767"/>
    <lineage>
        <taxon>Eukaryota</taxon>
        <taxon>Metazoa</taxon>
        <taxon>Ecdysozoa</taxon>
        <taxon>Arthropoda</taxon>
        <taxon>Hexapoda</taxon>
        <taxon>Insecta</taxon>
        <taxon>Pterygota</taxon>
        <taxon>Neoptera</taxon>
        <taxon>Endopterygota</taxon>
        <taxon>Hymenoptera</taxon>
        <taxon>Apocrita</taxon>
        <taxon>Aculeata</taxon>
        <taxon>Formicoidea</taxon>
        <taxon>Formicidae</taxon>
        <taxon>Formicinae</taxon>
        <taxon>Lasius</taxon>
        <taxon>Lasius</taxon>
    </lineage>
</organism>
<comment type="caution">
    <text evidence="1">The sequence shown here is derived from an EMBL/GenBank/DDBJ whole genome shotgun (WGS) entry which is preliminary data.</text>
</comment>
<evidence type="ECO:0000313" key="1">
    <source>
        <dbReference type="EMBL" id="KMQ85515.1"/>
    </source>
</evidence>
<dbReference type="OrthoDB" id="7699099at2759"/>
<dbReference type="Proteomes" id="UP000036403">
    <property type="component" value="Unassembled WGS sequence"/>
</dbReference>
<dbReference type="Pfam" id="PF05380">
    <property type="entry name" value="Peptidase_A17"/>
    <property type="match status" value="1"/>
</dbReference>
<dbReference type="AlphaFoldDB" id="A0A0J7MYK0"/>
<protein>
    <recommendedName>
        <fullName evidence="3">Gag-pol polyprotein</fullName>
    </recommendedName>
</protein>
<sequence>MQEYEDLQHMELVEQSPNKDNDKRQCYLPHHGVLRESSITTKLRVVFNGSQRTRTGESLNSHLLVGANLLPALSDVLLRWRWHRYVLVTDIEKMYRQIIVHPEDRDHQRILWRHNVAGRVREYRLKTVTYGLACAPFLAIRTLKQLATNEEARYPRGAIALRRDCYVDDIVTGASTLSDAIATQSELRELCMAGGFPLRKWAANCEKIIAGIPQEHRLQKTPHSWERECHSTLGLRWHPLDDNFTLSIHPRTITEFTKRRVLSETARLFDPMGWLAPVVIRAKILIQSAWLRQLDWDAPLPSTDAQQWQRLFAELPQLERVNRWLGTGNEDALLEFHGFADASERGYAAAVYLRVKTNKSTSLHLLAAKSKVAPVKQVSLPRLELCAAALLTVLTAHLRNSLSLSTAPIHLWTDSKVTLHWIQGHASRWKTYVANRVSQIQVLLPEAQWRHVPGRDNPADCASRGISPTELLEHRLWWTGSASLTKEKIFWPNESCDVPNGELPEERSATCCNADAVDTESKLLLRSSSLHQLLRVTAWCCRWRHTTTRLPGTAPTLQPSELDDALFRWLRIVQGLHFSAEVTAIAARRTIPSRSSILKLSPFLDENGVLRVGGRLKNAVLL</sequence>
<evidence type="ECO:0000313" key="2">
    <source>
        <dbReference type="Proteomes" id="UP000036403"/>
    </source>
</evidence>
<dbReference type="EMBL" id="LBMM01013710">
    <property type="protein sequence ID" value="KMQ85515.1"/>
    <property type="molecule type" value="Genomic_DNA"/>
</dbReference>
<dbReference type="SUPFAM" id="SSF56672">
    <property type="entry name" value="DNA/RNA polymerases"/>
    <property type="match status" value="1"/>
</dbReference>
<dbReference type="CDD" id="cd01644">
    <property type="entry name" value="RT_pepA17"/>
    <property type="match status" value="1"/>
</dbReference>